<dbReference type="InterPro" id="IPR013783">
    <property type="entry name" value="Ig-like_fold"/>
</dbReference>
<sequence length="866" mass="96004">MMNRILNKKIAVVATVLMAGGLCAHAGDTILAGENLAEIDANVAKLVEQMTLDEKMVFMHGDPIKLGYDGPPPIERLNIPPYMVAHGPHGARPIYPDPETGRRTVTPGTFMGVSMNYAASWDPELVEKVAHGMGQEIRSMGNHAVAGPAFNIVRDLRCGRSTEYFTEDPFLNARIAVPFVKGLQDEQVIVTLKHLICNNQEWSRGFLDVKVSHRALNEIYFPGFEYAVTEADAMGIMSSYNKINGKWAAENPYVLDTTLRKRWGFKGFVLSDWGGTHSTVDSVKAGLDLEMPRTSWYGKKLKAAVESGEVSMELIDERVSNILRTMYVAKCFDPDFKNPPKSVFKSAPMKALAHELALNSIVLLKNEDGVLPFDKAAVKKVAVIGPHGDYGKHFDEGKYDYTLFQLGGSANVKADQEDMITPLKGIQAYLGDAVEVVYAPGAYAEFGCGPIASKYLTTKEGKPGLSAVYYDGIGFKKEQRSAVDSSISFQWDKDPLIPEAGRRMGSDQKFSVRWEGQLNAPVTREYMMEVRFEGRASLYIDGKKVFTGRDINNRWAQQVKIELTEGPHDIRVEYEKIGRKGIMKLWWDYENIAWTQEAVELAKTSDAVILCVGNSGNMEREGRDRYQGLQLSEAQENLINAVSKVNSKVAAITFTAGVGMEDWIGGVPSVIQAMYPGEQAGKALAEILFGDANPNGKLTVSIPKTVAQYPEGYWGADLKEIEYKEGIFVGYRYFDEHNIEPQFPFGHGLSYTSFEYGEPKVEVKGQTAKVTFDVTNSGKRAGAEVVQLYVHDVECSVPRPKKELKAFKKIALQPGETQSVTLELDDRSFAFFDESTESWVVEPGQFDLLLGSSSRDIRKKAACSIK</sequence>
<dbReference type="InterPro" id="IPR017853">
    <property type="entry name" value="GH"/>
</dbReference>
<evidence type="ECO:0000313" key="6">
    <source>
        <dbReference type="Proteomes" id="UP000346198"/>
    </source>
</evidence>
<dbReference type="InterPro" id="IPR050288">
    <property type="entry name" value="Cellulose_deg_GH3"/>
</dbReference>
<dbReference type="Pfam" id="PF00933">
    <property type="entry name" value="Glyco_hydro_3"/>
    <property type="match status" value="1"/>
</dbReference>
<dbReference type="InterPro" id="IPR036962">
    <property type="entry name" value="Glyco_hydro_3_N_sf"/>
</dbReference>
<dbReference type="PANTHER" id="PTHR42715">
    <property type="entry name" value="BETA-GLUCOSIDASE"/>
    <property type="match status" value="1"/>
</dbReference>
<proteinExistence type="inferred from homology"/>
<dbReference type="InterPro" id="IPR037524">
    <property type="entry name" value="PA14/GLEYA"/>
</dbReference>
<dbReference type="EMBL" id="CAAHFH010000001">
    <property type="protein sequence ID" value="VGO18967.1"/>
    <property type="molecule type" value="Genomic_DNA"/>
</dbReference>
<dbReference type="SMART" id="SM01217">
    <property type="entry name" value="Fn3_like"/>
    <property type="match status" value="1"/>
</dbReference>
<dbReference type="FunFam" id="2.60.40.10:FF:000495">
    <property type="entry name" value="Periplasmic beta-glucosidase"/>
    <property type="match status" value="1"/>
</dbReference>
<keyword evidence="3" id="KW-0732">Signal</keyword>
<evidence type="ECO:0000256" key="1">
    <source>
        <dbReference type="ARBA" id="ARBA00005336"/>
    </source>
</evidence>
<dbReference type="InterPro" id="IPR026891">
    <property type="entry name" value="Fn3-like"/>
</dbReference>
<dbReference type="RefSeq" id="WP_136060409.1">
    <property type="nucleotide sequence ID" value="NZ_CAAHFH010000001.1"/>
</dbReference>
<reference evidence="5 6" key="1">
    <citation type="submission" date="2019-04" db="EMBL/GenBank/DDBJ databases">
        <authorList>
            <person name="Van Vliet M D."/>
        </authorList>
    </citation>
    <scope>NUCLEOTIDE SEQUENCE [LARGE SCALE GENOMIC DNA]</scope>
    <source>
        <strain evidence="5 6">F21</strain>
    </source>
</reference>
<keyword evidence="2" id="KW-0378">Hydrolase</keyword>
<dbReference type="PRINTS" id="PR00133">
    <property type="entry name" value="GLHYDRLASE3"/>
</dbReference>
<dbReference type="Gene3D" id="3.20.20.300">
    <property type="entry name" value="Glycoside hydrolase, family 3, N-terminal domain"/>
    <property type="match status" value="1"/>
</dbReference>
<accession>A0A6C2UHJ4</accession>
<dbReference type="InterPro" id="IPR036881">
    <property type="entry name" value="Glyco_hydro_3_C_sf"/>
</dbReference>
<feature type="chain" id="PRO_5025428579" evidence="3">
    <location>
        <begin position="27"/>
        <end position="866"/>
    </location>
</feature>
<keyword evidence="6" id="KW-1185">Reference proteome</keyword>
<dbReference type="SMART" id="SM00758">
    <property type="entry name" value="PA14"/>
    <property type="match status" value="1"/>
</dbReference>
<dbReference type="GO" id="GO:0005975">
    <property type="term" value="P:carbohydrate metabolic process"/>
    <property type="evidence" value="ECO:0007669"/>
    <property type="project" value="InterPro"/>
</dbReference>
<evidence type="ECO:0000313" key="5">
    <source>
        <dbReference type="EMBL" id="VGO18967.1"/>
    </source>
</evidence>
<dbReference type="Pfam" id="PF01915">
    <property type="entry name" value="Glyco_hydro_3_C"/>
    <property type="match status" value="1"/>
</dbReference>
<evidence type="ECO:0000256" key="2">
    <source>
        <dbReference type="ARBA" id="ARBA00022801"/>
    </source>
</evidence>
<dbReference type="Gene3D" id="2.60.40.10">
    <property type="entry name" value="Immunoglobulins"/>
    <property type="match status" value="1"/>
</dbReference>
<dbReference type="Proteomes" id="UP000346198">
    <property type="component" value="Unassembled WGS sequence"/>
</dbReference>
<dbReference type="Pfam" id="PF14310">
    <property type="entry name" value="Fn3-like"/>
    <property type="match status" value="1"/>
</dbReference>
<dbReference type="Pfam" id="PF07691">
    <property type="entry name" value="PA14"/>
    <property type="match status" value="1"/>
</dbReference>
<dbReference type="InterPro" id="IPR001764">
    <property type="entry name" value="Glyco_hydro_3_N"/>
</dbReference>
<evidence type="ECO:0000256" key="3">
    <source>
        <dbReference type="SAM" id="SignalP"/>
    </source>
</evidence>
<dbReference type="AlphaFoldDB" id="A0A6C2UHJ4"/>
<gene>
    <name evidence="5" type="primary">xyl3A</name>
    <name evidence="5" type="ORF">SCARR_01021</name>
</gene>
<dbReference type="GO" id="GO:0008422">
    <property type="term" value="F:beta-glucosidase activity"/>
    <property type="evidence" value="ECO:0007669"/>
    <property type="project" value="UniProtKB-ARBA"/>
</dbReference>
<feature type="domain" description="PA14" evidence="4">
    <location>
        <begin position="460"/>
        <end position="603"/>
    </location>
</feature>
<protein>
    <submittedName>
        <fullName evidence="5">Xylan 1,4-beta-xylosidase</fullName>
    </submittedName>
</protein>
<dbReference type="Gene3D" id="3.40.50.1700">
    <property type="entry name" value="Glycoside hydrolase family 3 C-terminal domain"/>
    <property type="match status" value="1"/>
</dbReference>
<evidence type="ECO:0000259" key="4">
    <source>
        <dbReference type="PROSITE" id="PS51820"/>
    </source>
</evidence>
<dbReference type="SUPFAM" id="SSF52279">
    <property type="entry name" value="Beta-D-glucan exohydrolase, C-terminal domain"/>
    <property type="match status" value="1"/>
</dbReference>
<dbReference type="PANTHER" id="PTHR42715:SF10">
    <property type="entry name" value="BETA-GLUCOSIDASE"/>
    <property type="match status" value="1"/>
</dbReference>
<dbReference type="InterPro" id="IPR002772">
    <property type="entry name" value="Glyco_hydro_3_C"/>
</dbReference>
<organism evidence="5 6">
    <name type="scientific">Pontiella sulfatireligans</name>
    <dbReference type="NCBI Taxonomy" id="2750658"/>
    <lineage>
        <taxon>Bacteria</taxon>
        <taxon>Pseudomonadati</taxon>
        <taxon>Kiritimatiellota</taxon>
        <taxon>Kiritimatiellia</taxon>
        <taxon>Kiritimatiellales</taxon>
        <taxon>Pontiellaceae</taxon>
        <taxon>Pontiella</taxon>
    </lineage>
</organism>
<dbReference type="Gene3D" id="2.60.120.260">
    <property type="entry name" value="Galactose-binding domain-like"/>
    <property type="match status" value="1"/>
</dbReference>
<dbReference type="SUPFAM" id="SSF51445">
    <property type="entry name" value="(Trans)glycosidases"/>
    <property type="match status" value="1"/>
</dbReference>
<dbReference type="PROSITE" id="PS51820">
    <property type="entry name" value="PA14"/>
    <property type="match status" value="1"/>
</dbReference>
<feature type="signal peptide" evidence="3">
    <location>
        <begin position="1"/>
        <end position="26"/>
    </location>
</feature>
<comment type="similarity">
    <text evidence="1">Belongs to the glycosyl hydrolase 3 family.</text>
</comment>
<name>A0A6C2UHJ4_9BACT</name>
<dbReference type="InterPro" id="IPR011658">
    <property type="entry name" value="PA14_dom"/>
</dbReference>